<proteinExistence type="inferred from homology"/>
<dbReference type="PROSITE" id="PS51012">
    <property type="entry name" value="ABC_TM2"/>
    <property type="match status" value="1"/>
</dbReference>
<dbReference type="Pfam" id="PF01061">
    <property type="entry name" value="ABC2_membrane"/>
    <property type="match status" value="1"/>
</dbReference>
<evidence type="ECO:0000256" key="5">
    <source>
        <dbReference type="ARBA" id="ARBA00023251"/>
    </source>
</evidence>
<dbReference type="InterPro" id="IPR013525">
    <property type="entry name" value="ABC2_TM"/>
</dbReference>
<gene>
    <name evidence="8" type="ORF">RND15_47095</name>
</gene>
<dbReference type="RefSeq" id="WP_311730746.1">
    <property type="nucleotide sequence ID" value="NZ_JAVRFD010000044.1"/>
</dbReference>
<evidence type="ECO:0000313" key="8">
    <source>
        <dbReference type="EMBL" id="MDT0550164.1"/>
    </source>
</evidence>
<evidence type="ECO:0000256" key="2">
    <source>
        <dbReference type="ARBA" id="ARBA00022692"/>
    </source>
</evidence>
<evidence type="ECO:0000256" key="3">
    <source>
        <dbReference type="ARBA" id="ARBA00022989"/>
    </source>
</evidence>
<feature type="transmembrane region" description="Helical" evidence="6">
    <location>
        <begin position="125"/>
        <end position="150"/>
    </location>
</feature>
<organism evidence="8 9">
    <name type="scientific">Streptomyces lonegramiae</name>
    <dbReference type="NCBI Taxonomy" id="3075524"/>
    <lineage>
        <taxon>Bacteria</taxon>
        <taxon>Bacillati</taxon>
        <taxon>Actinomycetota</taxon>
        <taxon>Actinomycetes</taxon>
        <taxon>Kitasatosporales</taxon>
        <taxon>Streptomycetaceae</taxon>
        <taxon>Streptomyces</taxon>
    </lineage>
</organism>
<dbReference type="InterPro" id="IPR051784">
    <property type="entry name" value="Nod_factor_ABC_transporter"/>
</dbReference>
<dbReference type="PANTHER" id="PTHR43229:SF2">
    <property type="entry name" value="NODULATION PROTEIN J"/>
    <property type="match status" value="1"/>
</dbReference>
<keyword evidence="5" id="KW-0046">Antibiotic resistance</keyword>
<dbReference type="PIRSF" id="PIRSF006648">
    <property type="entry name" value="DrrB"/>
    <property type="match status" value="1"/>
</dbReference>
<accession>A0ABU2XW73</accession>
<dbReference type="Proteomes" id="UP001180754">
    <property type="component" value="Unassembled WGS sequence"/>
</dbReference>
<keyword evidence="4 6" id="KW-0472">Membrane</keyword>
<dbReference type="EMBL" id="JAVRFD010000044">
    <property type="protein sequence ID" value="MDT0550164.1"/>
    <property type="molecule type" value="Genomic_DNA"/>
</dbReference>
<keyword evidence="3 6" id="KW-1133">Transmembrane helix</keyword>
<dbReference type="InterPro" id="IPR047817">
    <property type="entry name" value="ABC2_TM_bact-type"/>
</dbReference>
<evidence type="ECO:0000256" key="4">
    <source>
        <dbReference type="ARBA" id="ARBA00023136"/>
    </source>
</evidence>
<feature type="transmembrane region" description="Helical" evidence="6">
    <location>
        <begin position="199"/>
        <end position="221"/>
    </location>
</feature>
<evidence type="ECO:0000259" key="7">
    <source>
        <dbReference type="PROSITE" id="PS51012"/>
    </source>
</evidence>
<feature type="transmembrane region" description="Helical" evidence="6">
    <location>
        <begin position="83"/>
        <end position="104"/>
    </location>
</feature>
<dbReference type="InterPro" id="IPR000412">
    <property type="entry name" value="ABC_2_transport"/>
</dbReference>
<reference evidence="8" key="1">
    <citation type="submission" date="2024-05" db="EMBL/GenBank/DDBJ databases">
        <title>30 novel species of actinomycetes from the DSMZ collection.</title>
        <authorList>
            <person name="Nouioui I."/>
        </authorList>
    </citation>
    <scope>NUCLEOTIDE SEQUENCE</scope>
    <source>
        <strain evidence="8">DSM 41529</strain>
    </source>
</reference>
<dbReference type="PANTHER" id="PTHR43229">
    <property type="entry name" value="NODULATION PROTEIN J"/>
    <property type="match status" value="1"/>
</dbReference>
<feature type="transmembrane region" description="Helical" evidence="6">
    <location>
        <begin position="258"/>
        <end position="277"/>
    </location>
</feature>
<evidence type="ECO:0000313" key="9">
    <source>
        <dbReference type="Proteomes" id="UP001180754"/>
    </source>
</evidence>
<feature type="transmembrane region" description="Helical" evidence="6">
    <location>
        <begin position="162"/>
        <end position="187"/>
    </location>
</feature>
<keyword evidence="9" id="KW-1185">Reference proteome</keyword>
<evidence type="ECO:0000256" key="1">
    <source>
        <dbReference type="ARBA" id="ARBA00004141"/>
    </source>
</evidence>
<keyword evidence="6" id="KW-0813">Transport</keyword>
<evidence type="ECO:0000256" key="6">
    <source>
        <dbReference type="RuleBase" id="RU361157"/>
    </source>
</evidence>
<name>A0ABU2XW73_9ACTN</name>
<feature type="transmembrane region" description="Helical" evidence="6">
    <location>
        <begin position="47"/>
        <end position="71"/>
    </location>
</feature>
<protein>
    <recommendedName>
        <fullName evidence="6">Transport permease protein</fullName>
    </recommendedName>
</protein>
<keyword evidence="6" id="KW-1003">Cell membrane</keyword>
<feature type="transmembrane region" description="Helical" evidence="6">
    <location>
        <begin position="6"/>
        <end position="26"/>
    </location>
</feature>
<comment type="subcellular location">
    <subcellularLocation>
        <location evidence="6">Cell membrane</location>
        <topology evidence="6">Multi-pass membrane protein</topology>
    </subcellularLocation>
    <subcellularLocation>
        <location evidence="1">Membrane</location>
        <topology evidence="1">Multi-pass membrane protein</topology>
    </subcellularLocation>
</comment>
<keyword evidence="2 6" id="KW-0812">Transmembrane</keyword>
<comment type="caution">
    <text evidence="8">The sequence shown here is derived from an EMBL/GenBank/DDBJ whole genome shotgun (WGS) entry which is preliminary data.</text>
</comment>
<feature type="domain" description="ABC transmembrane type-2" evidence="7">
    <location>
        <begin position="45"/>
        <end position="283"/>
    </location>
</feature>
<comment type="similarity">
    <text evidence="6">Belongs to the ABC-2 integral membrane protein family.</text>
</comment>
<sequence>MSGVTGAAGLGAGAAGAAGTGVLAAVGDVLALTGRHLRHLRRTPEKLIAVALTPVAMVVILGYLFASVVTIKNSGGVEYHDYVMAGVFAQIGLTCIGITALGVASDLGKGLIDRFRSLPMARSSVLVGHTTADLVPVAISMVAVGAVGLLVGWRTDAGPLSIAGGFALLLAFAYAMLWLGALLGMVLRNMEAINGISALALVILSFMSNSFMPLSGLPGWLRTVVEWNPVSTVSEACRVLWGNAPASSGGSLPMQHPVLVSVITVGALIAVLIPVALRTFRTAAVR</sequence>